<dbReference type="InterPro" id="IPR000719">
    <property type="entry name" value="Prot_kinase_dom"/>
</dbReference>
<dbReference type="PANTHER" id="PTHR43289">
    <property type="entry name" value="MITOGEN-ACTIVATED PROTEIN KINASE KINASE KINASE 20-RELATED"/>
    <property type="match status" value="1"/>
</dbReference>
<dbReference type="AlphaFoldDB" id="A0A455SSE9"/>
<gene>
    <name evidence="11" type="ORF">KTC_53810</name>
</gene>
<evidence type="ECO:0000259" key="10">
    <source>
        <dbReference type="PROSITE" id="PS50011"/>
    </source>
</evidence>
<dbReference type="InterPro" id="IPR011009">
    <property type="entry name" value="Kinase-like_dom_sf"/>
</dbReference>
<evidence type="ECO:0000256" key="7">
    <source>
        <dbReference type="PROSITE-ProRule" id="PRU10141"/>
    </source>
</evidence>
<dbReference type="Pfam" id="PF00069">
    <property type="entry name" value="Pkinase"/>
    <property type="match status" value="1"/>
</dbReference>
<dbReference type="PROSITE" id="PS00107">
    <property type="entry name" value="PROTEIN_KINASE_ATP"/>
    <property type="match status" value="1"/>
</dbReference>
<dbReference type="InterPro" id="IPR017441">
    <property type="entry name" value="Protein_kinase_ATP_BS"/>
</dbReference>
<dbReference type="GO" id="GO:0004674">
    <property type="term" value="F:protein serine/threonine kinase activity"/>
    <property type="evidence" value="ECO:0007669"/>
    <property type="project" value="UniProtKB-KW"/>
</dbReference>
<dbReference type="PROSITE" id="PS00108">
    <property type="entry name" value="PROTEIN_KINASE_ST"/>
    <property type="match status" value="1"/>
</dbReference>
<organism evidence="11">
    <name type="scientific">Thermosporothrix sp. COM3</name>
    <dbReference type="NCBI Taxonomy" id="2490863"/>
    <lineage>
        <taxon>Bacteria</taxon>
        <taxon>Bacillati</taxon>
        <taxon>Chloroflexota</taxon>
        <taxon>Ktedonobacteria</taxon>
        <taxon>Ktedonobacterales</taxon>
        <taxon>Thermosporotrichaceae</taxon>
        <taxon>Thermosporothrix</taxon>
    </lineage>
</organism>
<sequence>MNAEALVGTVLGTCTLQKLVGQGGMGAVYLAQQSRPRRQVAVKVLMPLTPLNPKQLAAFLERFRRETDAAASLEHPNIVPVHEYGERDGIAYLVMPYIDGGTLRDEMEQMGQFPFDKTVNYLEQLAAALDFAHENGVIHRDIKPANIMMTRDKRLLLSDFGLVKINVDGRTPLARLTGEGVPVGTPDYMAPEQVIGEDVDARADLYSLGVILYQMVTGTTPFQGEVPMQIAAQHLQIPPPSPLMLRPDLPIAAEQVILRSLAKRPNDRYSTAQELAASFRNALEMAGIELGPAAAPVLTTSTGRIFVPKGVIESGKTSTRMPAVTLEKKDTKRSTTLVEESKETEKGQFAKGPALTLSSLPAMKAGGKNPGGLLSRASVKSPTAKVPATPAGGGGLLSRTGKFPLVGNAAAPNIEEIQPEQATTKEKPFEGALFDVAPIFDTPTEQKQTENQTATQKGATGPLKGNTGALNPIGKGNTGALNPIGKGNTGAMLPIGTGNTGALNPGDSGQMVKLSGPAKVVKVPVPGQPGRYMTGILPVIPPDGGKDEGQKKRPPVWMTILAAIVAIAVLGGGSLFFLQWRNAPQQGGNSPQPTTAVNSPEANATATAVANILFEDPLDTNRHNWIETPKENYAFKDGAYHITNTDQGKGKAALLETSVITGSVYYSLSMNQIKGDTKSDLNTYGMMFRFTQGKKGNKDYTAFYTFEVVNKKDGEYKFWKYDSSTGTKENHWTQIGKSVHFGKEFQQGLNKENRVTVFMDGKKFVFSVNGKEVMRAEDGSLSDGSVGMFVNQKGAEVAFKNLRITRSA</sequence>
<protein>
    <recommendedName>
        <fullName evidence="1">non-specific serine/threonine protein kinase</fullName>
        <ecNumber evidence="1">2.7.11.1</ecNumber>
    </recommendedName>
</protein>
<evidence type="ECO:0000256" key="1">
    <source>
        <dbReference type="ARBA" id="ARBA00012513"/>
    </source>
</evidence>
<keyword evidence="2" id="KW-0723">Serine/threonine-protein kinase</keyword>
<keyword evidence="9" id="KW-0472">Membrane</keyword>
<dbReference type="EC" id="2.7.11.1" evidence="1"/>
<dbReference type="EMBL" id="AP019376">
    <property type="protein sequence ID" value="BBH90630.1"/>
    <property type="molecule type" value="Genomic_DNA"/>
</dbReference>
<evidence type="ECO:0000256" key="4">
    <source>
        <dbReference type="ARBA" id="ARBA00022741"/>
    </source>
</evidence>
<name>A0A455SSE9_9CHLR</name>
<proteinExistence type="predicted"/>
<dbReference type="CDD" id="cd14014">
    <property type="entry name" value="STKc_PknB_like"/>
    <property type="match status" value="1"/>
</dbReference>
<evidence type="ECO:0000256" key="9">
    <source>
        <dbReference type="SAM" id="Phobius"/>
    </source>
</evidence>
<dbReference type="FunFam" id="1.10.510.10:FF:000021">
    <property type="entry name" value="Serine/threonine protein kinase"/>
    <property type="match status" value="1"/>
</dbReference>
<dbReference type="GO" id="GO:0005524">
    <property type="term" value="F:ATP binding"/>
    <property type="evidence" value="ECO:0007669"/>
    <property type="project" value="UniProtKB-UniRule"/>
</dbReference>
<keyword evidence="9" id="KW-0812">Transmembrane</keyword>
<dbReference type="Gene3D" id="2.60.120.560">
    <property type="entry name" value="Exo-inulinase, domain 1"/>
    <property type="match status" value="1"/>
</dbReference>
<reference evidence="11" key="1">
    <citation type="submission" date="2018-12" db="EMBL/GenBank/DDBJ databases">
        <title>Novel natural products biosynthetic potential of the class Ktedonobacteria.</title>
        <authorList>
            <person name="Zheng Y."/>
            <person name="Saitou A."/>
            <person name="Wang C.M."/>
            <person name="Toyoda A."/>
            <person name="Minakuchi Y."/>
            <person name="Sekiguchi Y."/>
            <person name="Ueda K."/>
            <person name="Takano H."/>
            <person name="Sakai Y."/>
            <person name="Yokota A."/>
            <person name="Yabe S."/>
        </authorList>
    </citation>
    <scope>NUCLEOTIDE SEQUENCE</scope>
    <source>
        <strain evidence="11">COM3</strain>
    </source>
</reference>
<feature type="binding site" evidence="7">
    <location>
        <position position="43"/>
    </location>
    <ligand>
        <name>ATP</name>
        <dbReference type="ChEBI" id="CHEBI:30616"/>
    </ligand>
</feature>
<dbReference type="SUPFAM" id="SSF56112">
    <property type="entry name" value="Protein kinase-like (PK-like)"/>
    <property type="match status" value="1"/>
</dbReference>
<evidence type="ECO:0000256" key="2">
    <source>
        <dbReference type="ARBA" id="ARBA00022527"/>
    </source>
</evidence>
<keyword evidence="9" id="KW-1133">Transmembrane helix</keyword>
<keyword evidence="3" id="KW-0808">Transferase</keyword>
<feature type="transmembrane region" description="Helical" evidence="9">
    <location>
        <begin position="556"/>
        <end position="578"/>
    </location>
</feature>
<feature type="domain" description="Protein kinase" evidence="10">
    <location>
        <begin position="14"/>
        <end position="280"/>
    </location>
</feature>
<dbReference type="InterPro" id="IPR008271">
    <property type="entry name" value="Ser/Thr_kinase_AS"/>
</dbReference>
<accession>A0A455SSE9</accession>
<feature type="region of interest" description="Disordered" evidence="8">
    <location>
        <begin position="443"/>
        <end position="475"/>
    </location>
</feature>
<feature type="compositionally biased region" description="Polar residues" evidence="8">
    <location>
        <begin position="443"/>
        <end position="458"/>
    </location>
</feature>
<keyword evidence="5" id="KW-0418">Kinase</keyword>
<dbReference type="Gene3D" id="1.10.510.10">
    <property type="entry name" value="Transferase(Phosphotransferase) domain 1"/>
    <property type="match status" value="1"/>
</dbReference>
<evidence type="ECO:0000256" key="5">
    <source>
        <dbReference type="ARBA" id="ARBA00022777"/>
    </source>
</evidence>
<keyword evidence="6 7" id="KW-0067">ATP-binding</keyword>
<dbReference type="PANTHER" id="PTHR43289:SF6">
    <property type="entry name" value="SERINE_THREONINE-PROTEIN KINASE NEKL-3"/>
    <property type="match status" value="1"/>
</dbReference>
<dbReference type="PROSITE" id="PS50011">
    <property type="entry name" value="PROTEIN_KINASE_DOM"/>
    <property type="match status" value="1"/>
</dbReference>
<evidence type="ECO:0000256" key="8">
    <source>
        <dbReference type="SAM" id="MobiDB-lite"/>
    </source>
</evidence>
<dbReference type="Gene3D" id="3.30.200.20">
    <property type="entry name" value="Phosphorylase Kinase, domain 1"/>
    <property type="match status" value="1"/>
</dbReference>
<dbReference type="SMART" id="SM00220">
    <property type="entry name" value="S_TKc"/>
    <property type="match status" value="1"/>
</dbReference>
<evidence type="ECO:0000313" key="11">
    <source>
        <dbReference type="EMBL" id="BBH90630.1"/>
    </source>
</evidence>
<evidence type="ECO:0000256" key="6">
    <source>
        <dbReference type="ARBA" id="ARBA00022840"/>
    </source>
</evidence>
<keyword evidence="4 7" id="KW-0547">Nucleotide-binding</keyword>
<evidence type="ECO:0000256" key="3">
    <source>
        <dbReference type="ARBA" id="ARBA00022679"/>
    </source>
</evidence>
<feature type="region of interest" description="Disordered" evidence="8">
    <location>
        <begin position="329"/>
        <end position="348"/>
    </location>
</feature>